<keyword evidence="8" id="KW-1185">Reference proteome</keyword>
<comment type="similarity">
    <text evidence="2">Belongs to the bacterial solute-binding protein 5 family.</text>
</comment>
<evidence type="ECO:0000256" key="3">
    <source>
        <dbReference type="ARBA" id="ARBA00022448"/>
    </source>
</evidence>
<dbReference type="AlphaFoldDB" id="W7J0E9"/>
<evidence type="ECO:0000313" key="7">
    <source>
        <dbReference type="EMBL" id="EWC59579.1"/>
    </source>
</evidence>
<keyword evidence="5" id="KW-0812">Transmembrane</keyword>
<dbReference type="GO" id="GO:0042597">
    <property type="term" value="C:periplasmic space"/>
    <property type="evidence" value="ECO:0007669"/>
    <property type="project" value="UniProtKB-ARBA"/>
</dbReference>
<sequence>MSAGLGAVPAATTATAAAQQGTTLRVAVTQEVDSLNPFLSITRTGTDILRAAFEELTTASAADLSPEPGLAEKWEPSPDKLTWTYTVRRGAKWSDGQPITAADVAFTFNLMLSNETARTANGNYVAQWESVTAPDETTVVVKTRAPQTTMVALDIPIVPEHVWSKVDVGAEPAYPMVGSGPFVITDFKESQYTRLSANKQYWRGAPKIDNLDFIHYKNADAAVQALRNGEVDLVNGLTPTQFDALAGDPDIERNNAKGKRFNELVMNPGAATATGQPIGDGHPALKDPRLRRAIAQAIDSKTIVDKVSGGYATVGGGYIPPLFSTYHWEPTGDQARPFDPAAANSALDAAGYARGGDGVRVDPASGRPLKFRLMLHSGKAFDEQSAPFIQGWLRDIGIAVDVRSVADNKLNEDTTAGRFDLAYSGWTGNPDPDAVLALQTCASRPNADGKGATPDSFFCDADYDRLYAQQGSEFDTAKRAEIVKRMQQILHAQAPLTILSYDNALEAYRKDRFAPFTLSPDPGGFIMNQQSYWGYYSATPASASASGGSSSSTVVWVVIGAVVVIAAVAALVLARRRRATADERE</sequence>
<dbReference type="OrthoDB" id="9046151at2"/>
<dbReference type="EMBL" id="AYXG01000197">
    <property type="protein sequence ID" value="EWC59579.1"/>
    <property type="molecule type" value="Genomic_DNA"/>
</dbReference>
<protein>
    <submittedName>
        <fullName evidence="7">Oligopeptide ABC transporter, periplasmic oligopeptide-binding protein OppA</fullName>
    </submittedName>
</protein>
<dbReference type="GO" id="GO:1904680">
    <property type="term" value="F:peptide transmembrane transporter activity"/>
    <property type="evidence" value="ECO:0007669"/>
    <property type="project" value="TreeGrafter"/>
</dbReference>
<dbReference type="STRING" id="909613.UO65_5120"/>
<keyword evidence="4" id="KW-0732">Signal</keyword>
<dbReference type="GO" id="GO:0043190">
    <property type="term" value="C:ATP-binding cassette (ABC) transporter complex"/>
    <property type="evidence" value="ECO:0007669"/>
    <property type="project" value="InterPro"/>
</dbReference>
<dbReference type="eggNOG" id="COG0747">
    <property type="taxonomic scope" value="Bacteria"/>
</dbReference>
<keyword evidence="5" id="KW-0472">Membrane</keyword>
<keyword evidence="3" id="KW-0813">Transport</keyword>
<evidence type="ECO:0000256" key="2">
    <source>
        <dbReference type="ARBA" id="ARBA00005695"/>
    </source>
</evidence>
<feature type="domain" description="Solute-binding protein family 5" evidence="6">
    <location>
        <begin position="66"/>
        <end position="439"/>
    </location>
</feature>
<comment type="subcellular location">
    <subcellularLocation>
        <location evidence="1">Cell membrane</location>
        <topology evidence="1">Lipid-anchor</topology>
    </subcellularLocation>
</comment>
<dbReference type="InterPro" id="IPR023765">
    <property type="entry name" value="SBP_5_CS"/>
</dbReference>
<dbReference type="SUPFAM" id="SSF53850">
    <property type="entry name" value="Periplasmic binding protein-like II"/>
    <property type="match status" value="1"/>
</dbReference>
<dbReference type="Proteomes" id="UP000019277">
    <property type="component" value="Unassembled WGS sequence"/>
</dbReference>
<evidence type="ECO:0000259" key="6">
    <source>
        <dbReference type="Pfam" id="PF00496"/>
    </source>
</evidence>
<dbReference type="InterPro" id="IPR000914">
    <property type="entry name" value="SBP_5_dom"/>
</dbReference>
<dbReference type="RefSeq" id="WP_035287015.1">
    <property type="nucleotide sequence ID" value="NZ_AYXG01000197.1"/>
</dbReference>
<dbReference type="PANTHER" id="PTHR30290:SF10">
    <property type="entry name" value="PERIPLASMIC OLIGOPEPTIDE-BINDING PROTEIN-RELATED"/>
    <property type="match status" value="1"/>
</dbReference>
<proteinExistence type="inferred from homology"/>
<evidence type="ECO:0000256" key="4">
    <source>
        <dbReference type="ARBA" id="ARBA00022729"/>
    </source>
</evidence>
<reference evidence="7 8" key="1">
    <citation type="journal article" date="2014" name="Genome Announc.">
        <title>Draft Genome Sequence of the Antitrypanosomally Active Sponge-Associated Bacterium Actinokineospora sp. Strain EG49.</title>
        <authorList>
            <person name="Harjes J."/>
            <person name="Ryu T."/>
            <person name="Abdelmohsen U.R."/>
            <person name="Moitinho-Silva L."/>
            <person name="Horn H."/>
            <person name="Ravasi T."/>
            <person name="Hentschel U."/>
        </authorList>
    </citation>
    <scope>NUCLEOTIDE SEQUENCE [LARGE SCALE GENOMIC DNA]</scope>
    <source>
        <strain evidence="7 8">EG49</strain>
    </source>
</reference>
<gene>
    <name evidence="7" type="ORF">UO65_5120</name>
</gene>
<keyword evidence="5" id="KW-1133">Transmembrane helix</keyword>
<dbReference type="PATRIC" id="fig|909613.9.peg.5117"/>
<name>W7J0E9_9PSEU</name>
<dbReference type="PIRSF" id="PIRSF002741">
    <property type="entry name" value="MppA"/>
    <property type="match status" value="1"/>
</dbReference>
<organism evidence="7 8">
    <name type="scientific">Actinokineospora spheciospongiae</name>
    <dbReference type="NCBI Taxonomy" id="909613"/>
    <lineage>
        <taxon>Bacteria</taxon>
        <taxon>Bacillati</taxon>
        <taxon>Actinomycetota</taxon>
        <taxon>Actinomycetes</taxon>
        <taxon>Pseudonocardiales</taxon>
        <taxon>Pseudonocardiaceae</taxon>
        <taxon>Actinokineospora</taxon>
    </lineage>
</organism>
<dbReference type="Pfam" id="PF00496">
    <property type="entry name" value="SBP_bac_5"/>
    <property type="match status" value="1"/>
</dbReference>
<accession>W7J0E9</accession>
<dbReference type="Gene3D" id="3.40.190.10">
    <property type="entry name" value="Periplasmic binding protein-like II"/>
    <property type="match status" value="1"/>
</dbReference>
<dbReference type="InterPro" id="IPR030678">
    <property type="entry name" value="Peptide/Ni-bd"/>
</dbReference>
<dbReference type="GO" id="GO:0015833">
    <property type="term" value="P:peptide transport"/>
    <property type="evidence" value="ECO:0007669"/>
    <property type="project" value="TreeGrafter"/>
</dbReference>
<feature type="transmembrane region" description="Helical" evidence="5">
    <location>
        <begin position="554"/>
        <end position="574"/>
    </location>
</feature>
<comment type="caution">
    <text evidence="7">The sequence shown here is derived from an EMBL/GenBank/DDBJ whole genome shotgun (WGS) entry which is preliminary data.</text>
</comment>
<dbReference type="Gene3D" id="3.10.105.10">
    <property type="entry name" value="Dipeptide-binding Protein, Domain 3"/>
    <property type="match status" value="1"/>
</dbReference>
<evidence type="ECO:0000256" key="1">
    <source>
        <dbReference type="ARBA" id="ARBA00004193"/>
    </source>
</evidence>
<dbReference type="InterPro" id="IPR039424">
    <property type="entry name" value="SBP_5"/>
</dbReference>
<dbReference type="PROSITE" id="PS01040">
    <property type="entry name" value="SBP_BACTERIAL_5"/>
    <property type="match status" value="1"/>
</dbReference>
<dbReference type="CDD" id="cd00995">
    <property type="entry name" value="PBP2_NikA_DppA_OppA_like"/>
    <property type="match status" value="1"/>
</dbReference>
<evidence type="ECO:0000256" key="5">
    <source>
        <dbReference type="SAM" id="Phobius"/>
    </source>
</evidence>
<dbReference type="PANTHER" id="PTHR30290">
    <property type="entry name" value="PERIPLASMIC BINDING COMPONENT OF ABC TRANSPORTER"/>
    <property type="match status" value="1"/>
</dbReference>
<evidence type="ECO:0000313" key="8">
    <source>
        <dbReference type="Proteomes" id="UP000019277"/>
    </source>
</evidence>